<evidence type="ECO:0000259" key="8">
    <source>
        <dbReference type="Pfam" id="PF10744"/>
    </source>
</evidence>
<gene>
    <name evidence="9 11" type="ORF">P152DRAFT_458696</name>
</gene>
<evidence type="ECO:0000256" key="5">
    <source>
        <dbReference type="ARBA" id="ARBA00023163"/>
    </source>
</evidence>
<sequence length="128" mass="13826">MDLSTATDKPPAVRFVAKLHPPVVVPWHVAHHLYTAVEAPFPPENSGRCALFEDLVVQADAGDASGEGDGMEAVTTVLTQGASRETEVRHRNVLSSDRSEFGFVVESLPFSHPKQLVMLLPVRAPLSS</sequence>
<protein>
    <recommendedName>
        <fullName evidence="7">Mediator of RNA polymerase II transcription subunit 1</fullName>
    </recommendedName>
    <alternativeName>
        <fullName evidence="7">Mediator complex subunit 1</fullName>
    </alternativeName>
</protein>
<comment type="subcellular location">
    <subcellularLocation>
        <location evidence="1 7">Nucleus</location>
    </subcellularLocation>
</comment>
<keyword evidence="5 7" id="KW-0804">Transcription</keyword>
<dbReference type="RefSeq" id="XP_033533950.1">
    <property type="nucleotide sequence ID" value="XM_033679524.1"/>
</dbReference>
<keyword evidence="10" id="KW-1185">Reference proteome</keyword>
<dbReference type="Pfam" id="PF10744">
    <property type="entry name" value="Med1"/>
    <property type="match status" value="1"/>
</dbReference>
<reference evidence="11" key="2">
    <citation type="submission" date="2020-04" db="EMBL/GenBank/DDBJ databases">
        <authorList>
            <consortium name="NCBI Genome Project"/>
        </authorList>
    </citation>
    <scope>NUCLEOTIDE SEQUENCE</scope>
    <source>
        <strain evidence="11">CBS 781.70</strain>
    </source>
</reference>
<comment type="function">
    <text evidence="7">Component of the Mediator complex, a coactivator involved in the regulated transcription of nearly all RNA polymerase II-dependent genes. Mediator functions as a bridge to convey information from gene-specific regulatory proteins to the basal RNA polymerase II transcription machinery. Mediator is recruited to promoters by direct interactions with regulatory proteins and serves as a scaffold for the assembly of a functional preinitiation complex with RNA polymerase II and the general transcription factors.</text>
</comment>
<dbReference type="Proteomes" id="UP000504638">
    <property type="component" value="Unplaced"/>
</dbReference>
<evidence type="ECO:0000313" key="10">
    <source>
        <dbReference type="Proteomes" id="UP000504638"/>
    </source>
</evidence>
<accession>A0A6G1G3D1</accession>
<dbReference type="EMBL" id="ML975158">
    <property type="protein sequence ID" value="KAF1812319.1"/>
    <property type="molecule type" value="Genomic_DNA"/>
</dbReference>
<dbReference type="AlphaFoldDB" id="A0A6G1G3D1"/>
<keyword evidence="3 7" id="KW-0805">Transcription regulation</keyword>
<dbReference type="GO" id="GO:0045944">
    <property type="term" value="P:positive regulation of transcription by RNA polymerase II"/>
    <property type="evidence" value="ECO:0007669"/>
    <property type="project" value="UniProtKB-ARBA"/>
</dbReference>
<keyword evidence="6 7" id="KW-0539">Nucleus</keyword>
<reference evidence="11" key="3">
    <citation type="submission" date="2025-04" db="UniProtKB">
        <authorList>
            <consortium name="RefSeq"/>
        </authorList>
    </citation>
    <scope>IDENTIFICATION</scope>
    <source>
        <strain evidence="11">CBS 781.70</strain>
    </source>
</reference>
<proteinExistence type="inferred from homology"/>
<feature type="domain" description="Mediator complex subunit Med1" evidence="8">
    <location>
        <begin position="2"/>
        <end position="122"/>
    </location>
</feature>
<evidence type="ECO:0000256" key="4">
    <source>
        <dbReference type="ARBA" id="ARBA00023159"/>
    </source>
</evidence>
<dbReference type="GO" id="GO:0003712">
    <property type="term" value="F:transcription coregulator activity"/>
    <property type="evidence" value="ECO:0007669"/>
    <property type="project" value="InterPro"/>
</dbReference>
<dbReference type="OrthoDB" id="5310959at2759"/>
<evidence type="ECO:0000256" key="3">
    <source>
        <dbReference type="ARBA" id="ARBA00023015"/>
    </source>
</evidence>
<evidence type="ECO:0000313" key="9">
    <source>
        <dbReference type="EMBL" id="KAF1812319.1"/>
    </source>
</evidence>
<comment type="similarity">
    <text evidence="2 7">Belongs to the Mediator complex subunit 1 family.</text>
</comment>
<dbReference type="GeneID" id="54420094"/>
<evidence type="ECO:0000256" key="1">
    <source>
        <dbReference type="ARBA" id="ARBA00004123"/>
    </source>
</evidence>
<keyword evidence="4 7" id="KW-0010">Activator</keyword>
<evidence type="ECO:0000256" key="6">
    <source>
        <dbReference type="ARBA" id="ARBA00023242"/>
    </source>
</evidence>
<organism evidence="9">
    <name type="scientific">Eremomyces bilateralis CBS 781.70</name>
    <dbReference type="NCBI Taxonomy" id="1392243"/>
    <lineage>
        <taxon>Eukaryota</taxon>
        <taxon>Fungi</taxon>
        <taxon>Dikarya</taxon>
        <taxon>Ascomycota</taxon>
        <taxon>Pezizomycotina</taxon>
        <taxon>Dothideomycetes</taxon>
        <taxon>Dothideomycetes incertae sedis</taxon>
        <taxon>Eremomycetales</taxon>
        <taxon>Eremomycetaceae</taxon>
        <taxon>Eremomyces</taxon>
    </lineage>
</organism>
<evidence type="ECO:0000256" key="2">
    <source>
        <dbReference type="ARBA" id="ARBA00006210"/>
    </source>
</evidence>
<name>A0A6G1G3D1_9PEZI</name>
<dbReference type="InterPro" id="IPR019680">
    <property type="entry name" value="Mediator_Med1"/>
</dbReference>
<reference evidence="9 11" key="1">
    <citation type="submission" date="2020-01" db="EMBL/GenBank/DDBJ databases">
        <authorList>
            <consortium name="DOE Joint Genome Institute"/>
            <person name="Haridas S."/>
            <person name="Albert R."/>
            <person name="Binder M."/>
            <person name="Bloem J."/>
            <person name="Labutti K."/>
            <person name="Salamov A."/>
            <person name="Andreopoulos B."/>
            <person name="Baker S.E."/>
            <person name="Barry K."/>
            <person name="Bills G."/>
            <person name="Bluhm B.H."/>
            <person name="Cannon C."/>
            <person name="Castanera R."/>
            <person name="Culley D.E."/>
            <person name="Daum C."/>
            <person name="Ezra D."/>
            <person name="Gonzalez J.B."/>
            <person name="Henrissat B."/>
            <person name="Kuo A."/>
            <person name="Liang C."/>
            <person name="Lipzen A."/>
            <person name="Lutzoni F."/>
            <person name="Magnuson J."/>
            <person name="Mondo S."/>
            <person name="Nolan M."/>
            <person name="Ohm R."/>
            <person name="Pangilinan J."/>
            <person name="Park H.-J."/>
            <person name="Ramirez L."/>
            <person name="Alfaro M."/>
            <person name="Sun H."/>
            <person name="Tritt A."/>
            <person name="Yoshinaga Y."/>
            <person name="Zwiers L.-H."/>
            <person name="Turgeon B.G."/>
            <person name="Goodwin S.B."/>
            <person name="Spatafora J.W."/>
            <person name="Crous P.W."/>
            <person name="Grigoriev I.V."/>
        </authorList>
    </citation>
    <scope>NUCLEOTIDE SEQUENCE</scope>
    <source>
        <strain evidence="9 11">CBS 781.70</strain>
    </source>
</reference>
<evidence type="ECO:0000313" key="11">
    <source>
        <dbReference type="RefSeq" id="XP_033533950.1"/>
    </source>
</evidence>
<dbReference type="GO" id="GO:0016592">
    <property type="term" value="C:mediator complex"/>
    <property type="evidence" value="ECO:0007669"/>
    <property type="project" value="InterPro"/>
</dbReference>
<evidence type="ECO:0000256" key="7">
    <source>
        <dbReference type="RuleBase" id="RU364059"/>
    </source>
</evidence>